<dbReference type="Ensembl" id="ENSABRT00000026539.1">
    <property type="protein sequence ID" value="ENSABRP00000018824.1"/>
    <property type="gene ID" value="ENSABRG00000015343.1"/>
</dbReference>
<dbReference type="GO" id="GO:0016459">
    <property type="term" value="C:myosin complex"/>
    <property type="evidence" value="ECO:0007669"/>
    <property type="project" value="UniProtKB-KW"/>
</dbReference>
<dbReference type="Pfam" id="PF06017">
    <property type="entry name" value="Myosin_TH1"/>
    <property type="match status" value="1"/>
</dbReference>
<feature type="region of interest" description="Disordered" evidence="12">
    <location>
        <begin position="923"/>
        <end position="950"/>
    </location>
</feature>
<dbReference type="PROSITE" id="PS51456">
    <property type="entry name" value="MYOSIN_MOTOR"/>
    <property type="match status" value="1"/>
</dbReference>
<dbReference type="PRINTS" id="PR00193">
    <property type="entry name" value="MYOSINHEAVY"/>
</dbReference>
<dbReference type="GeneTree" id="ENSGT00940000157461"/>
<evidence type="ECO:0000256" key="9">
    <source>
        <dbReference type="ARBA" id="ARBA00023203"/>
    </source>
</evidence>
<dbReference type="FunFam" id="1.20.58.530:FF:000007">
    <property type="entry name" value="Myosin IE"/>
    <property type="match status" value="1"/>
</dbReference>
<feature type="region of interest" description="Disordered" evidence="12">
    <location>
        <begin position="891"/>
        <end position="911"/>
    </location>
</feature>
<dbReference type="GO" id="GO:0005886">
    <property type="term" value="C:plasma membrane"/>
    <property type="evidence" value="ECO:0007669"/>
    <property type="project" value="TreeGrafter"/>
</dbReference>
<evidence type="ECO:0000313" key="16">
    <source>
        <dbReference type="Ensembl" id="ENSABRP00000018824.1"/>
    </source>
</evidence>
<dbReference type="GO" id="GO:0000146">
    <property type="term" value="F:microfilament motor activity"/>
    <property type="evidence" value="ECO:0007669"/>
    <property type="project" value="TreeGrafter"/>
</dbReference>
<dbReference type="PRINTS" id="PR00452">
    <property type="entry name" value="SH3DOMAIN"/>
</dbReference>
<feature type="domain" description="SH3" evidence="13">
    <location>
        <begin position="948"/>
        <end position="1005"/>
    </location>
</feature>
<dbReference type="Pfam" id="PF00063">
    <property type="entry name" value="Myosin_head"/>
    <property type="match status" value="2"/>
</dbReference>
<evidence type="ECO:0000256" key="7">
    <source>
        <dbReference type="ARBA" id="ARBA00023123"/>
    </source>
</evidence>
<dbReference type="AlphaFoldDB" id="A0A8B9CEA3"/>
<dbReference type="SMART" id="SM00326">
    <property type="entry name" value="SH3"/>
    <property type="match status" value="1"/>
</dbReference>
<reference evidence="16" key="1">
    <citation type="submission" date="2025-08" db="UniProtKB">
        <authorList>
            <consortium name="Ensembl"/>
        </authorList>
    </citation>
    <scope>IDENTIFICATION</scope>
</reference>
<proteinExistence type="inferred from homology"/>
<dbReference type="Gene3D" id="1.20.120.720">
    <property type="entry name" value="Myosin VI head, motor domain, U50 subdomain"/>
    <property type="match status" value="1"/>
</dbReference>
<keyword evidence="9 11" id="KW-0009">Actin-binding</keyword>
<dbReference type="FunFam" id="1.20.120.720:FF:000010">
    <property type="entry name" value="Unconventional myosin-Ie"/>
    <property type="match status" value="1"/>
</dbReference>
<evidence type="ECO:0000256" key="6">
    <source>
        <dbReference type="ARBA" id="ARBA00022860"/>
    </source>
</evidence>
<keyword evidence="7 11" id="KW-0518">Myosin</keyword>
<dbReference type="InterPro" id="IPR036961">
    <property type="entry name" value="Kinesin_motor_dom_sf"/>
</dbReference>
<feature type="compositionally biased region" description="Polar residues" evidence="12">
    <location>
        <begin position="857"/>
        <end position="867"/>
    </location>
</feature>
<feature type="domain" description="TH1" evidence="15">
    <location>
        <begin position="656"/>
        <end position="849"/>
    </location>
</feature>
<dbReference type="SUPFAM" id="SSF52540">
    <property type="entry name" value="P-loop containing nucleoside triphosphate hydrolases"/>
    <property type="match status" value="1"/>
</dbReference>
<dbReference type="GO" id="GO:0051015">
    <property type="term" value="F:actin filament binding"/>
    <property type="evidence" value="ECO:0007669"/>
    <property type="project" value="TreeGrafter"/>
</dbReference>
<dbReference type="SMART" id="SM00242">
    <property type="entry name" value="MYSc"/>
    <property type="match status" value="1"/>
</dbReference>
<dbReference type="GO" id="GO:0005902">
    <property type="term" value="C:microvillus"/>
    <property type="evidence" value="ECO:0007669"/>
    <property type="project" value="TreeGrafter"/>
</dbReference>
<dbReference type="Proteomes" id="UP000694426">
    <property type="component" value="Unplaced"/>
</dbReference>
<evidence type="ECO:0000313" key="17">
    <source>
        <dbReference type="Proteomes" id="UP000694426"/>
    </source>
</evidence>
<feature type="compositionally biased region" description="Pro residues" evidence="12">
    <location>
        <begin position="932"/>
        <end position="949"/>
    </location>
</feature>
<keyword evidence="5 11" id="KW-0067">ATP-binding</keyword>
<dbReference type="Pfam" id="PF00018">
    <property type="entry name" value="SH3_1"/>
    <property type="match status" value="1"/>
</dbReference>
<dbReference type="PROSITE" id="PS51757">
    <property type="entry name" value="TH1"/>
    <property type="match status" value="1"/>
</dbReference>
<dbReference type="InterPro" id="IPR001452">
    <property type="entry name" value="SH3_domain"/>
</dbReference>
<evidence type="ECO:0000259" key="13">
    <source>
        <dbReference type="PROSITE" id="PS50002"/>
    </source>
</evidence>
<dbReference type="FunFam" id="2.30.30.40:FF:000072">
    <property type="entry name" value="Unconventional Myosin IB"/>
    <property type="match status" value="1"/>
</dbReference>
<evidence type="ECO:0000259" key="15">
    <source>
        <dbReference type="PROSITE" id="PS51757"/>
    </source>
</evidence>
<comment type="similarity">
    <text evidence="1 11">Belongs to the TRAFAC class myosin-kinesin ATPase superfamily. Myosin family.</text>
</comment>
<accession>A0A8B9CEA3</accession>
<evidence type="ECO:0000259" key="14">
    <source>
        <dbReference type="PROSITE" id="PS51456"/>
    </source>
</evidence>
<feature type="binding site" evidence="11">
    <location>
        <begin position="94"/>
        <end position="101"/>
    </location>
    <ligand>
        <name>ATP</name>
        <dbReference type="ChEBI" id="CHEBI:30616"/>
    </ligand>
</feature>
<dbReference type="SUPFAM" id="SSF50044">
    <property type="entry name" value="SH3-domain"/>
    <property type="match status" value="1"/>
</dbReference>
<evidence type="ECO:0000256" key="11">
    <source>
        <dbReference type="PROSITE-ProRule" id="PRU00782"/>
    </source>
</evidence>
<dbReference type="Gene3D" id="1.20.58.530">
    <property type="match status" value="1"/>
</dbReference>
<evidence type="ECO:0000256" key="10">
    <source>
        <dbReference type="PROSITE-ProRule" id="PRU00192"/>
    </source>
</evidence>
<dbReference type="PANTHER" id="PTHR13140:SF341">
    <property type="entry name" value="UNCONVENTIONAL MYOSIN-IE"/>
    <property type="match status" value="1"/>
</dbReference>
<name>A0A8B9CEA3_9AVES</name>
<dbReference type="InterPro" id="IPR001609">
    <property type="entry name" value="Myosin_head_motor_dom-like"/>
</dbReference>
<evidence type="ECO:0000256" key="4">
    <source>
        <dbReference type="ARBA" id="ARBA00022741"/>
    </source>
</evidence>
<keyword evidence="3" id="KW-0597">Phosphoprotein</keyword>
<dbReference type="PANTHER" id="PTHR13140">
    <property type="entry name" value="MYOSIN"/>
    <property type="match status" value="1"/>
</dbReference>
<feature type="domain" description="Myosin motor" evidence="14">
    <location>
        <begin position="1"/>
        <end position="618"/>
    </location>
</feature>
<dbReference type="GO" id="GO:0005524">
    <property type="term" value="F:ATP binding"/>
    <property type="evidence" value="ECO:0007669"/>
    <property type="project" value="UniProtKB-UniRule"/>
</dbReference>
<dbReference type="Gene3D" id="1.20.5.4820">
    <property type="match status" value="1"/>
</dbReference>
<feature type="region of interest" description="Actin-binding" evidence="11">
    <location>
        <begin position="495"/>
        <end position="517"/>
    </location>
</feature>
<dbReference type="PROSITE" id="PS50002">
    <property type="entry name" value="SH3"/>
    <property type="match status" value="1"/>
</dbReference>
<evidence type="ECO:0000256" key="12">
    <source>
        <dbReference type="SAM" id="MobiDB-lite"/>
    </source>
</evidence>
<evidence type="ECO:0000256" key="1">
    <source>
        <dbReference type="ARBA" id="ARBA00008314"/>
    </source>
</evidence>
<evidence type="ECO:0000256" key="3">
    <source>
        <dbReference type="ARBA" id="ARBA00022553"/>
    </source>
</evidence>
<evidence type="ECO:0000256" key="5">
    <source>
        <dbReference type="ARBA" id="ARBA00022840"/>
    </source>
</evidence>
<dbReference type="GO" id="GO:0006897">
    <property type="term" value="P:endocytosis"/>
    <property type="evidence" value="ECO:0007669"/>
    <property type="project" value="TreeGrafter"/>
</dbReference>
<dbReference type="CDD" id="cd11827">
    <property type="entry name" value="SH3_MyoIe_If_like"/>
    <property type="match status" value="1"/>
</dbReference>
<keyword evidence="6" id="KW-0112">Calmodulin-binding</keyword>
<gene>
    <name evidence="16" type="primary">MYO1E</name>
</gene>
<dbReference type="Gene3D" id="2.30.30.40">
    <property type="entry name" value="SH3 Domains"/>
    <property type="match status" value="1"/>
</dbReference>
<dbReference type="Gene3D" id="3.40.850.10">
    <property type="entry name" value="Kinesin motor domain"/>
    <property type="match status" value="2"/>
</dbReference>
<dbReference type="GO" id="GO:0007015">
    <property type="term" value="P:actin filament organization"/>
    <property type="evidence" value="ECO:0007669"/>
    <property type="project" value="TreeGrafter"/>
</dbReference>
<dbReference type="FunFam" id="3.40.850.10:FF:000101">
    <property type="entry name" value="Slow myosin heavy chain 2"/>
    <property type="match status" value="1"/>
</dbReference>
<dbReference type="InterPro" id="IPR036028">
    <property type="entry name" value="SH3-like_dom_sf"/>
</dbReference>
<keyword evidence="2 10" id="KW-0728">SH3 domain</keyword>
<evidence type="ECO:0000256" key="2">
    <source>
        <dbReference type="ARBA" id="ARBA00022443"/>
    </source>
</evidence>
<dbReference type="Gene3D" id="1.10.10.820">
    <property type="match status" value="1"/>
</dbReference>
<keyword evidence="17" id="KW-1185">Reference proteome</keyword>
<dbReference type="InterPro" id="IPR010926">
    <property type="entry name" value="Myosin_TH1"/>
</dbReference>
<sequence length="1005" mass="114890">SGVDDMVLLSKITEDSIVENLKKRYMDDYIFTYIGSVLISVNPFKQMPYFGEKEIEMYQGAAQYENPPHIYALADSMYRNMIIDRENQCVIISGESGAGKTVAAKYIMSYISKISGGGPKVQHVKDIILQSNPLLEAFGNAKTVRNNNSSRFGKYFEIQFSPGGEPDGGKISNFLLEKSRVVMRNPGERSFHIFYQLIEGASSEQKSSLGITTMDYYYYLSLSGSYKVDDINDKSDFQETLHAMSVIGIFAEEQALVLQIVAGILHLGNISFKEVGNYAGVESEEFLAFPAFLLGINQDRLKEKLTSRQMDSKWGGKSESINVTLNVEQACYTRDALAKALHARVFDYLVDEEYVQEGIRWTPIDYFNNKIVCDLIENKVNPPGIMSILDDVCATMHAVGEGADQTLLQKLQMQIGTHEHFNSWNQGFIIHHYAGKVSYDMDGFCERNRDVLFMDLIELMQSSDLPFIKALFPENLQVDKKGRPTTAGSKIKKQANDLVGTLMKCTPHYIRCIKPNETKKPRDWEESRVKHQVEYLGLKENIRVRRAGYAYRRVFKKFLQRYAILTKATWPSWKGEEKQGVLHLLQSVNMDPDQYQLGKSKVFIKAPESLFLLEEMRERKYDGYARAIQKAWRKYAARKKYVQMREEASDLLLNKKERRRNSINRNFVGDYIGMEDHPELRQFVGKREKIDFADTVTKYDRRFKSVKRDLVLTPKCIYLIGREKIKQGPEKGQVKEVLKRRMEVERILSVSLSTMQDDIFILHEQEYDSLLESVFKTEFLSLLSKRYEEKTQRKLPLKFNLCMLEVKLKKESWGPWSSSGSRQVQFMQGQGDIAILKPSNKVLQISIGPGLPKNSRHQQNGVINPSQFVPHPQVPANQQANQKNLYTNMTRPTLPRQLSGGSGKISQQPESLDFLKVPDQGAAGVRRQTTNRPPPAGGRPKPQPKPKPQVPQCRALYAYDAQDTDELSFNANDVIDIIKEDPSGWWTGRLRGKQGLFPNNYVTKI</sequence>
<dbReference type="FunFam" id="1.10.10.820:FF:000001">
    <property type="entry name" value="Myosin heavy chain"/>
    <property type="match status" value="1"/>
</dbReference>
<dbReference type="InterPro" id="IPR035507">
    <property type="entry name" value="Ie/If_SH3"/>
</dbReference>
<dbReference type="GO" id="GO:0005737">
    <property type="term" value="C:cytoplasm"/>
    <property type="evidence" value="ECO:0007669"/>
    <property type="project" value="TreeGrafter"/>
</dbReference>
<keyword evidence="4 11" id="KW-0547">Nucleotide-binding</keyword>
<dbReference type="InterPro" id="IPR036072">
    <property type="entry name" value="MYSc_Myo1"/>
</dbReference>
<dbReference type="InterPro" id="IPR027417">
    <property type="entry name" value="P-loop_NTPase"/>
</dbReference>
<dbReference type="GO" id="GO:0005516">
    <property type="term" value="F:calmodulin binding"/>
    <property type="evidence" value="ECO:0007669"/>
    <property type="project" value="UniProtKB-KW"/>
</dbReference>
<protein>
    <submittedName>
        <fullName evidence="16">Myosin IE</fullName>
    </submittedName>
</protein>
<reference evidence="16" key="2">
    <citation type="submission" date="2025-09" db="UniProtKB">
        <authorList>
            <consortium name="Ensembl"/>
        </authorList>
    </citation>
    <scope>IDENTIFICATION</scope>
</reference>
<dbReference type="CDD" id="cd01378">
    <property type="entry name" value="MYSc_Myo1"/>
    <property type="match status" value="1"/>
</dbReference>
<evidence type="ECO:0000256" key="8">
    <source>
        <dbReference type="ARBA" id="ARBA00023175"/>
    </source>
</evidence>
<organism evidence="16 17">
    <name type="scientific">Anser brachyrhynchus</name>
    <name type="common">Pink-footed goose</name>
    <dbReference type="NCBI Taxonomy" id="132585"/>
    <lineage>
        <taxon>Eukaryota</taxon>
        <taxon>Metazoa</taxon>
        <taxon>Chordata</taxon>
        <taxon>Craniata</taxon>
        <taxon>Vertebrata</taxon>
        <taxon>Euteleostomi</taxon>
        <taxon>Archelosauria</taxon>
        <taxon>Archosauria</taxon>
        <taxon>Dinosauria</taxon>
        <taxon>Saurischia</taxon>
        <taxon>Theropoda</taxon>
        <taxon>Coelurosauria</taxon>
        <taxon>Aves</taxon>
        <taxon>Neognathae</taxon>
        <taxon>Galloanserae</taxon>
        <taxon>Anseriformes</taxon>
        <taxon>Anatidae</taxon>
        <taxon>Anserinae</taxon>
        <taxon>Anser</taxon>
    </lineage>
</organism>
<keyword evidence="8 11" id="KW-0505">Motor protein</keyword>
<dbReference type="FunFam" id="1.20.5.4820:FF:000004">
    <property type="entry name" value="Myosin IE"/>
    <property type="match status" value="1"/>
</dbReference>
<feature type="region of interest" description="Disordered" evidence="12">
    <location>
        <begin position="850"/>
        <end position="874"/>
    </location>
</feature>
<dbReference type="GO" id="GO:0032835">
    <property type="term" value="P:glomerulus development"/>
    <property type="evidence" value="ECO:0007669"/>
    <property type="project" value="TreeGrafter"/>
</dbReference>
<dbReference type="PROSITE" id="PS50096">
    <property type="entry name" value="IQ"/>
    <property type="match status" value="1"/>
</dbReference>